<accession>A0A8H7ZZM3</accession>
<proteinExistence type="predicted"/>
<keyword evidence="2" id="KW-1185">Reference proteome</keyword>
<dbReference type="EMBL" id="JAEFCI010002902">
    <property type="protein sequence ID" value="KAG5461928.1"/>
    <property type="molecule type" value="Genomic_DNA"/>
</dbReference>
<organism evidence="1 2">
    <name type="scientific">Olpidium bornovanus</name>
    <dbReference type="NCBI Taxonomy" id="278681"/>
    <lineage>
        <taxon>Eukaryota</taxon>
        <taxon>Fungi</taxon>
        <taxon>Fungi incertae sedis</taxon>
        <taxon>Olpidiomycota</taxon>
        <taxon>Olpidiomycotina</taxon>
        <taxon>Olpidiomycetes</taxon>
        <taxon>Olpidiales</taxon>
        <taxon>Olpidiaceae</taxon>
        <taxon>Olpidium</taxon>
    </lineage>
</organism>
<protein>
    <recommendedName>
        <fullName evidence="3">Nitric oxide dioxygenase</fullName>
    </recommendedName>
</protein>
<name>A0A8H7ZZM3_9FUNG</name>
<dbReference type="InterPro" id="IPR039261">
    <property type="entry name" value="FNR_nucleotide-bd"/>
</dbReference>
<reference evidence="1 2" key="1">
    <citation type="journal article" name="Sci. Rep.">
        <title>Genome-scale phylogenetic analyses confirm Olpidium as the closest living zoosporic fungus to the non-flagellated, terrestrial fungi.</title>
        <authorList>
            <person name="Chang Y."/>
            <person name="Rochon D."/>
            <person name="Sekimoto S."/>
            <person name="Wang Y."/>
            <person name="Chovatia M."/>
            <person name="Sandor L."/>
            <person name="Salamov A."/>
            <person name="Grigoriev I.V."/>
            <person name="Stajich J.E."/>
            <person name="Spatafora J.W."/>
        </authorList>
    </citation>
    <scope>NUCLEOTIDE SEQUENCE [LARGE SCALE GENOMIC DNA]</scope>
    <source>
        <strain evidence="1">S191</strain>
    </source>
</reference>
<dbReference type="OrthoDB" id="436496at2759"/>
<dbReference type="Gene3D" id="3.40.50.80">
    <property type="entry name" value="Nucleotide-binding domain of ferredoxin-NADP reductase (FNR) module"/>
    <property type="match status" value="1"/>
</dbReference>
<sequence length="65" mass="7394">MEGYLADVMARNKQVSRAIFYSKVSDKDVKGVNYDYVGHMDLAKIKDKVILPDADYYVCGPLPFM</sequence>
<dbReference type="SUPFAM" id="SSF52343">
    <property type="entry name" value="Ferredoxin reductase-like, C-terminal NADP-linked domain"/>
    <property type="match status" value="1"/>
</dbReference>
<evidence type="ECO:0000313" key="2">
    <source>
        <dbReference type="Proteomes" id="UP000673691"/>
    </source>
</evidence>
<dbReference type="AlphaFoldDB" id="A0A8H7ZZM3"/>
<evidence type="ECO:0008006" key="3">
    <source>
        <dbReference type="Google" id="ProtNLM"/>
    </source>
</evidence>
<dbReference type="Proteomes" id="UP000673691">
    <property type="component" value="Unassembled WGS sequence"/>
</dbReference>
<comment type="caution">
    <text evidence="1">The sequence shown here is derived from an EMBL/GenBank/DDBJ whole genome shotgun (WGS) entry which is preliminary data.</text>
</comment>
<evidence type="ECO:0000313" key="1">
    <source>
        <dbReference type="EMBL" id="KAG5461928.1"/>
    </source>
</evidence>
<gene>
    <name evidence="1" type="ORF">BJ554DRAFT_5805</name>
</gene>
<feature type="non-terminal residue" evidence="1">
    <location>
        <position position="65"/>
    </location>
</feature>